<dbReference type="GO" id="GO:0046872">
    <property type="term" value="F:metal ion binding"/>
    <property type="evidence" value="ECO:0007669"/>
    <property type="project" value="UniProtKB-KW"/>
</dbReference>
<keyword evidence="16 28" id="KW-1015">Disulfide bond</keyword>
<keyword evidence="8 31" id="KW-0328">Glycosyltransferase</keyword>
<comment type="caution">
    <text evidence="31">The sequence shown here is derived from an EMBL/GenBank/DDBJ whole genome shotgun (WGS) entry which is preliminary data.</text>
</comment>
<dbReference type="InterPro" id="IPR007754">
    <property type="entry name" value="GlcNAc_II"/>
</dbReference>
<evidence type="ECO:0000256" key="1">
    <source>
        <dbReference type="ARBA" id="ARBA00001936"/>
    </source>
</evidence>
<evidence type="ECO:0000256" key="3">
    <source>
        <dbReference type="ARBA" id="ARBA00004922"/>
    </source>
</evidence>
<dbReference type="EC" id="2.4.1.143" evidence="6"/>
<dbReference type="EMBL" id="NCKU01002234">
    <property type="protein sequence ID" value="RWS10076.1"/>
    <property type="molecule type" value="Genomic_DNA"/>
</dbReference>
<dbReference type="InterPro" id="IPR029044">
    <property type="entry name" value="Nucleotide-diphossugar_trans"/>
</dbReference>
<comment type="similarity">
    <text evidence="5">Belongs to the glycosyltransferase 16 (GT16) protein family.</text>
</comment>
<keyword evidence="32" id="KW-1185">Reference proteome</keyword>
<evidence type="ECO:0000256" key="20">
    <source>
        <dbReference type="ARBA" id="ARBA00031203"/>
    </source>
</evidence>
<dbReference type="InterPro" id="IPR014722">
    <property type="entry name" value="Rib_uL2_dom2"/>
</dbReference>
<keyword evidence="10" id="KW-0812">Transmembrane</keyword>
<keyword evidence="15" id="KW-0472">Membrane</keyword>
<dbReference type="Gene3D" id="2.30.30.30">
    <property type="match status" value="1"/>
</dbReference>
<keyword evidence="17" id="KW-0325">Glycoprotein</keyword>
<feature type="disulfide bond" evidence="28">
    <location>
        <begin position="226"/>
        <end position="249"/>
    </location>
</feature>
<evidence type="ECO:0000256" key="6">
    <source>
        <dbReference type="ARBA" id="ARBA00012613"/>
    </source>
</evidence>
<evidence type="ECO:0000256" key="27">
    <source>
        <dbReference type="PIRSR" id="PIRSR607754-2"/>
    </source>
</evidence>
<evidence type="ECO:0000256" key="28">
    <source>
        <dbReference type="PIRSR" id="PIRSR607754-3"/>
    </source>
</evidence>
<evidence type="ECO:0000256" key="14">
    <source>
        <dbReference type="ARBA" id="ARBA00023034"/>
    </source>
</evidence>
<dbReference type="Pfam" id="PF05060">
    <property type="entry name" value="MGAT2"/>
    <property type="match status" value="1"/>
</dbReference>
<evidence type="ECO:0000259" key="30">
    <source>
        <dbReference type="Pfam" id="PF01929"/>
    </source>
</evidence>
<feature type="disulfide bond" evidence="28">
    <location>
        <begin position="93"/>
        <end position="107"/>
    </location>
</feature>
<evidence type="ECO:0000313" key="32">
    <source>
        <dbReference type="Proteomes" id="UP000285301"/>
    </source>
</evidence>
<dbReference type="OrthoDB" id="6019616at2759"/>
<evidence type="ECO:0000256" key="9">
    <source>
        <dbReference type="ARBA" id="ARBA00022679"/>
    </source>
</evidence>
<evidence type="ECO:0000256" key="15">
    <source>
        <dbReference type="ARBA" id="ARBA00023136"/>
    </source>
</evidence>
<evidence type="ECO:0000256" key="7">
    <source>
        <dbReference type="ARBA" id="ARBA00014817"/>
    </source>
</evidence>
<feature type="binding site" evidence="26">
    <location>
        <begin position="126"/>
        <end position="130"/>
    </location>
    <ligand>
        <name>substrate</name>
    </ligand>
</feature>
<keyword evidence="11 27" id="KW-0479">Metal-binding</keyword>
<dbReference type="Gene3D" id="6.10.250.2270">
    <property type="match status" value="1"/>
</dbReference>
<evidence type="ECO:0000256" key="5">
    <source>
        <dbReference type="ARBA" id="ARBA00011011"/>
    </source>
</evidence>
<dbReference type="GO" id="GO:0008455">
    <property type="term" value="F:alpha-1,6-mannosylglycoprotein 2-beta-N-acetylglucosaminyltransferase activity"/>
    <property type="evidence" value="ECO:0007669"/>
    <property type="project" value="UniProtKB-EC"/>
</dbReference>
<dbReference type="GO" id="GO:0005795">
    <property type="term" value="C:Golgi stack"/>
    <property type="evidence" value="ECO:0007669"/>
    <property type="project" value="InterPro"/>
</dbReference>
<evidence type="ECO:0000256" key="19">
    <source>
        <dbReference type="ARBA" id="ARBA00029663"/>
    </source>
</evidence>
<dbReference type="GO" id="GO:0006412">
    <property type="term" value="P:translation"/>
    <property type="evidence" value="ECO:0007669"/>
    <property type="project" value="InterPro"/>
</dbReference>
<evidence type="ECO:0000256" key="10">
    <source>
        <dbReference type="ARBA" id="ARBA00022692"/>
    </source>
</evidence>
<dbReference type="UniPathway" id="UPA00378"/>
<dbReference type="GO" id="GO:0003735">
    <property type="term" value="F:structural constituent of ribosome"/>
    <property type="evidence" value="ECO:0007669"/>
    <property type="project" value="InterPro"/>
</dbReference>
<feature type="binding site" evidence="27">
    <location>
        <position position="266"/>
    </location>
    <ligand>
        <name>Mn(2+)</name>
        <dbReference type="ChEBI" id="CHEBI:29035"/>
    </ligand>
</feature>
<comment type="catalytic activity">
    <reaction evidence="25">
        <text>an N(4)-{beta-D-GlcNAc-(1-&gt;2)-alpha-D-Man-(1-&gt;3)-[alpha-D-Man-(1-&gt;6)]-beta-D-Man-(1-&gt;4)-beta-D-GlcNAc-(1-&gt;4)-beta-D-GlcNAc}-L-asparaginyl-[protein] + UDP-N-acetyl-alpha-D-glucosamine = N(4)-{beta-D-GlcNAc-(1-&gt;2)-alpha-D-Man-(1-&gt;3)-[beta-D-GlcNAc-(1-&gt;2)-alpha-D-Man-(1-&gt;6)]-beta-D-Man-(1-&gt;4)-beta-D-GlcNAc-(1-&gt;4)-beta-D-GlcNAc}-L-asparaginyl-[protein] + UDP + H(+)</text>
        <dbReference type="Rhea" id="RHEA:12941"/>
        <dbReference type="Rhea" id="RHEA-COMP:13526"/>
        <dbReference type="Rhea" id="RHEA-COMP:14369"/>
        <dbReference type="ChEBI" id="CHEBI:15378"/>
        <dbReference type="ChEBI" id="CHEBI:57705"/>
        <dbReference type="ChEBI" id="CHEBI:58223"/>
        <dbReference type="ChEBI" id="CHEBI:60615"/>
        <dbReference type="ChEBI" id="CHEBI:60651"/>
        <dbReference type="EC" id="2.4.1.143"/>
    </reaction>
</comment>
<dbReference type="PANTHER" id="PTHR12871:SF0">
    <property type="entry name" value="ALPHA-1,6-MANNOSYL-GLYCOPROTEIN 2-BETA-N-ACETYLGLUCOSAMINYLTRANSFERASE"/>
    <property type="match status" value="1"/>
</dbReference>
<feature type="disulfide bond" evidence="28">
    <location>
        <begin position="270"/>
        <end position="279"/>
    </location>
</feature>
<evidence type="ECO:0000256" key="26">
    <source>
        <dbReference type="PIRSR" id="PIRSR607754-1"/>
    </source>
</evidence>
<comment type="cofactor">
    <cofactor evidence="1 27">
        <name>Mn(2+)</name>
        <dbReference type="ChEBI" id="CHEBI:29035"/>
    </cofactor>
</comment>
<sequence>MLNFDKFGSLNSNDFIIVVQVHRRVKYLKLLIESLQQVIGIERTLLVFSHDFYEEEINRVIESILFARVVQIFFPFSIQLFPNTFPGNDPSDCPRNIEKFAAKEINCTNADHPDTYGHFREAKFAQMKHHWFWKINFVFDELLPDHNGYFLFLEEDLYCSPDLLHIMQLMITFKNTTCKTCDILTLGYVIKKLNFEKEGDKVVIAKFTHNMGLAFDRNVWLKIKSCAKQFCEYDDYNWDFSLIFTSKNCIKPSLETMLLVVPRVFHIGECGFHEKSYDCEKNNYYKFISHQLRRSKIYLFPSKLKIIAKIEYIPEMRKPNGGWADPRDHKMCQSFPPKHFVEIGRVAVIDNGTDAGKTCTIVDVIDQNRALVDGPLSGVRRQPISFKRLRLTKFKLGIPHGTSSKTVSKAWQKDDINAKFAETMLAKRMAAAEKRKQLTDFDRFKIYKLKQRMNKLIRLKFERMRAKAKSEAPKPAKTPKKADKKKKPKKRTTKEKKK</sequence>
<dbReference type="Gene3D" id="3.90.550.10">
    <property type="entry name" value="Spore Coat Polysaccharide Biosynthesis Protein SpsA, Chain A"/>
    <property type="match status" value="1"/>
</dbReference>
<reference evidence="31 32" key="1">
    <citation type="journal article" date="2018" name="Gigascience">
        <title>Genomes of trombidid mites reveal novel predicted allergens and laterally-transferred genes associated with secondary metabolism.</title>
        <authorList>
            <person name="Dong X."/>
            <person name="Chaisiri K."/>
            <person name="Xia D."/>
            <person name="Armstrong S.D."/>
            <person name="Fang Y."/>
            <person name="Donnelly M.J."/>
            <person name="Kadowaki T."/>
            <person name="McGarry J.W."/>
            <person name="Darby A.C."/>
            <person name="Makepeace B.L."/>
        </authorList>
    </citation>
    <scope>NUCLEOTIDE SEQUENCE [LARGE SCALE GENOMIC DNA]</scope>
    <source>
        <strain evidence="31">UoL-WK</strain>
    </source>
</reference>
<evidence type="ECO:0000256" key="25">
    <source>
        <dbReference type="ARBA" id="ARBA00093257"/>
    </source>
</evidence>
<evidence type="ECO:0000256" key="24">
    <source>
        <dbReference type="ARBA" id="ARBA00035318"/>
    </source>
</evidence>
<keyword evidence="18 27" id="KW-0464">Manganese</keyword>
<feature type="compositionally biased region" description="Basic and acidic residues" evidence="29">
    <location>
        <begin position="464"/>
        <end position="474"/>
    </location>
</feature>
<evidence type="ECO:0000256" key="16">
    <source>
        <dbReference type="ARBA" id="ARBA00023157"/>
    </source>
</evidence>
<feature type="disulfide bond" evidence="28">
    <location>
        <begin position="231"/>
        <end position="332"/>
    </location>
</feature>
<dbReference type="STRING" id="1965070.A0A443R487"/>
<evidence type="ECO:0000256" key="18">
    <source>
        <dbReference type="ARBA" id="ARBA00023211"/>
    </source>
</evidence>
<evidence type="ECO:0000256" key="17">
    <source>
        <dbReference type="ARBA" id="ARBA00023180"/>
    </source>
</evidence>
<evidence type="ECO:0000256" key="22">
    <source>
        <dbReference type="ARBA" id="ARBA00032915"/>
    </source>
</evidence>
<dbReference type="SUPFAM" id="SSF53448">
    <property type="entry name" value="Nucleotide-diphospho-sugar transferases"/>
    <property type="match status" value="1"/>
</dbReference>
<evidence type="ECO:0000313" key="31">
    <source>
        <dbReference type="EMBL" id="RWS10076.1"/>
    </source>
</evidence>
<evidence type="ECO:0000256" key="11">
    <source>
        <dbReference type="ARBA" id="ARBA00022723"/>
    </source>
</evidence>
<dbReference type="Proteomes" id="UP000285301">
    <property type="component" value="Unassembled WGS sequence"/>
</dbReference>
<evidence type="ECO:0000256" key="23">
    <source>
        <dbReference type="ARBA" id="ARBA00035215"/>
    </source>
</evidence>
<keyword evidence="9 31" id="KW-0808">Transferase</keyword>
<feature type="region of interest" description="Disordered" evidence="29">
    <location>
        <begin position="464"/>
        <end position="498"/>
    </location>
</feature>
<feature type="binding site" evidence="26">
    <location>
        <position position="51"/>
    </location>
    <ligand>
        <name>substrate</name>
    </ligand>
</feature>
<accession>A0A443R487</accession>
<evidence type="ECO:0000256" key="12">
    <source>
        <dbReference type="ARBA" id="ARBA00022968"/>
    </source>
</evidence>
<dbReference type="GO" id="GO:0005840">
    <property type="term" value="C:ribosome"/>
    <property type="evidence" value="ECO:0007669"/>
    <property type="project" value="InterPro"/>
</dbReference>
<feature type="compositionally biased region" description="Basic residues" evidence="29">
    <location>
        <begin position="477"/>
        <end position="498"/>
    </location>
</feature>
<dbReference type="GO" id="GO:0006487">
    <property type="term" value="P:protein N-linked glycosylation"/>
    <property type="evidence" value="ECO:0007669"/>
    <property type="project" value="TreeGrafter"/>
</dbReference>
<dbReference type="AlphaFoldDB" id="A0A443R487"/>
<keyword evidence="14" id="KW-0333">Golgi apparatus</keyword>
<dbReference type="CDD" id="cd23702">
    <property type="entry name" value="eL14"/>
    <property type="match status" value="1"/>
</dbReference>
<organism evidence="31 32">
    <name type="scientific">Dinothrombium tinctorium</name>
    <dbReference type="NCBI Taxonomy" id="1965070"/>
    <lineage>
        <taxon>Eukaryota</taxon>
        <taxon>Metazoa</taxon>
        <taxon>Ecdysozoa</taxon>
        <taxon>Arthropoda</taxon>
        <taxon>Chelicerata</taxon>
        <taxon>Arachnida</taxon>
        <taxon>Acari</taxon>
        <taxon>Acariformes</taxon>
        <taxon>Trombidiformes</taxon>
        <taxon>Prostigmata</taxon>
        <taxon>Anystina</taxon>
        <taxon>Parasitengona</taxon>
        <taxon>Trombidioidea</taxon>
        <taxon>Trombidiidae</taxon>
        <taxon>Dinothrombium</taxon>
    </lineage>
</organism>
<dbReference type="InterPro" id="IPR002784">
    <property type="entry name" value="Ribosomal_eL14_dom"/>
</dbReference>
<comment type="subcellular location">
    <subcellularLocation>
        <location evidence="2">Golgi apparatus membrane</location>
        <topology evidence="2">Single-pass type II membrane protein</topology>
    </subcellularLocation>
</comment>
<keyword evidence="13" id="KW-1133">Transmembrane helix</keyword>
<feature type="domain" description="Large ribosomal subunit protein eL14" evidence="30">
    <location>
        <begin position="381"/>
        <end position="453"/>
    </location>
</feature>
<gene>
    <name evidence="31" type="ORF">B4U79_06327</name>
</gene>
<evidence type="ECO:0000256" key="21">
    <source>
        <dbReference type="ARBA" id="ARBA00032552"/>
    </source>
</evidence>
<evidence type="ECO:0000256" key="2">
    <source>
        <dbReference type="ARBA" id="ARBA00004323"/>
    </source>
</evidence>
<comment type="similarity">
    <text evidence="4">Belongs to the eukaryotic ribosomal protein eL14 family.</text>
</comment>
<dbReference type="InterPro" id="IPR008991">
    <property type="entry name" value="Translation_prot_SH3-like_sf"/>
</dbReference>
<dbReference type="SUPFAM" id="SSF50104">
    <property type="entry name" value="Translation proteins SH3-like domain"/>
    <property type="match status" value="1"/>
</dbReference>
<dbReference type="PANTHER" id="PTHR12871">
    <property type="entry name" value="BETA-1,2-N-ACETYLGLUCOSAMINYLTRANSFERASE II"/>
    <property type="match status" value="1"/>
</dbReference>
<evidence type="ECO:0000256" key="13">
    <source>
        <dbReference type="ARBA" id="ARBA00022989"/>
    </source>
</evidence>
<dbReference type="Pfam" id="PF01929">
    <property type="entry name" value="Ribosomal_L14e"/>
    <property type="match status" value="1"/>
</dbReference>
<feature type="binding site" evidence="26">
    <location>
        <begin position="20"/>
        <end position="24"/>
    </location>
    <ligand>
        <name>substrate</name>
    </ligand>
</feature>
<proteinExistence type="inferred from homology"/>
<dbReference type="GO" id="GO:0000139">
    <property type="term" value="C:Golgi membrane"/>
    <property type="evidence" value="ECO:0007669"/>
    <property type="project" value="UniProtKB-SubCell"/>
</dbReference>
<feature type="disulfide bond" evidence="28">
    <location>
        <begin position="178"/>
        <end position="181"/>
    </location>
</feature>
<protein>
    <recommendedName>
        <fullName evidence="7">Alpha-1,6-mannosyl-glycoprotein 2-beta-N-acetylglucosaminyltransferase</fullName>
        <ecNumber evidence="6">2.4.1.143</ecNumber>
    </recommendedName>
    <alternativeName>
        <fullName evidence="24">60S ribosomal protein L14</fullName>
    </alternativeName>
    <alternativeName>
        <fullName evidence="22">Beta-1,2-N-acetylglucosaminyltransferase II</fullName>
    </alternativeName>
    <alternativeName>
        <fullName evidence="21">GlcNAc-T II</fullName>
    </alternativeName>
    <alternativeName>
        <fullName evidence="23">Large ribosomal subunit protein eL14</fullName>
    </alternativeName>
    <alternativeName>
        <fullName evidence="20">Mannoside acetylglucosaminyltransferase 2</fullName>
    </alternativeName>
    <alternativeName>
        <fullName evidence="19">N-glycosyl-oligosaccharide-glycoprotein N-acetylglucosaminyltransferase II</fullName>
    </alternativeName>
</protein>
<feature type="binding site" evidence="27">
    <location>
        <position position="156"/>
    </location>
    <ligand>
        <name>Mn(2+)</name>
        <dbReference type="ChEBI" id="CHEBI:29035"/>
    </ligand>
</feature>
<evidence type="ECO:0000256" key="8">
    <source>
        <dbReference type="ARBA" id="ARBA00022676"/>
    </source>
</evidence>
<keyword evidence="12" id="KW-0735">Signal-anchor</keyword>
<evidence type="ECO:0000256" key="4">
    <source>
        <dbReference type="ARBA" id="ARBA00006592"/>
    </source>
</evidence>
<name>A0A443R487_9ACAR</name>
<dbReference type="GO" id="GO:0009312">
    <property type="term" value="P:oligosaccharide biosynthetic process"/>
    <property type="evidence" value="ECO:0007669"/>
    <property type="project" value="InterPro"/>
</dbReference>
<evidence type="ECO:0000256" key="29">
    <source>
        <dbReference type="SAM" id="MobiDB-lite"/>
    </source>
</evidence>
<comment type="pathway">
    <text evidence="3">Protein modification; protein glycosylation.</text>
</comment>